<proteinExistence type="inferred from homology"/>
<keyword evidence="4 6" id="KW-0238">DNA-binding</keyword>
<dbReference type="GO" id="GO:0004803">
    <property type="term" value="F:transposase activity"/>
    <property type="evidence" value="ECO:0007669"/>
    <property type="project" value="UniProtKB-UniRule"/>
</dbReference>
<evidence type="ECO:0000313" key="15">
    <source>
        <dbReference type="Proteomes" id="UP000501727"/>
    </source>
</evidence>
<dbReference type="NCBIfam" id="NF033543">
    <property type="entry name" value="transpos_IS256"/>
    <property type="match status" value="1"/>
</dbReference>
<dbReference type="Pfam" id="PF00872">
    <property type="entry name" value="Transposase_mut"/>
    <property type="match status" value="1"/>
</dbReference>
<keyword evidence="15" id="KW-1185">Reference proteome</keyword>
<keyword evidence="5 6" id="KW-0233">DNA recombination</keyword>
<dbReference type="KEGG" id="ahat:ADCFC_05980"/>
<dbReference type="KEGG" id="ahat:ADCFC_02280"/>
<organism evidence="7 15">
    <name type="scientific">Adlercreutzia hattorii</name>
    <dbReference type="NCBI Taxonomy" id="2707299"/>
    <lineage>
        <taxon>Bacteria</taxon>
        <taxon>Bacillati</taxon>
        <taxon>Actinomycetota</taxon>
        <taxon>Coriobacteriia</taxon>
        <taxon>Eggerthellales</taxon>
        <taxon>Eggerthellaceae</taxon>
        <taxon>Adlercreutzia</taxon>
    </lineage>
</organism>
<evidence type="ECO:0000313" key="8">
    <source>
        <dbReference type="EMBL" id="BCA87593.1"/>
    </source>
</evidence>
<reference evidence="15" key="2">
    <citation type="submission" date="2020-03" db="EMBL/GenBank/DDBJ databases">
        <title>Complete Genome Sequence of Adlercreutzia sp. strain 8CFCBH1 Producing Equol, Isolated from Healthy Japanese Feces.</title>
        <authorList>
            <person name="Ogata Y."/>
            <person name="Sakamoto M."/>
            <person name="Ohkuma M."/>
            <person name="Hattori M."/>
            <person name="Suda W."/>
        </authorList>
    </citation>
    <scope>NUCLEOTIDE SEQUENCE [LARGE SCALE GENOMIC DNA]</scope>
    <source>
        <strain evidence="15">8CFCBH1</strain>
    </source>
</reference>
<dbReference type="KEGG" id="ahat:ADCFC_01980"/>
<dbReference type="KEGG" id="ahat:ADCFC_20250"/>
<evidence type="ECO:0000256" key="5">
    <source>
        <dbReference type="ARBA" id="ARBA00023172"/>
    </source>
</evidence>
<dbReference type="EMBL" id="AP022829">
    <property type="protein sequence ID" value="BCA87979.1"/>
    <property type="molecule type" value="Genomic_DNA"/>
</dbReference>
<dbReference type="GO" id="GO:0006313">
    <property type="term" value="P:DNA transposition"/>
    <property type="evidence" value="ECO:0007669"/>
    <property type="project" value="UniProtKB-UniRule"/>
</dbReference>
<dbReference type="PANTHER" id="PTHR33217">
    <property type="entry name" value="TRANSPOSASE FOR INSERTION SEQUENCE ELEMENT IS1081"/>
    <property type="match status" value="1"/>
</dbReference>
<dbReference type="EMBL" id="AP022829">
    <property type="protein sequence ID" value="BCA87609.1"/>
    <property type="molecule type" value="Genomic_DNA"/>
</dbReference>
<evidence type="ECO:0000256" key="4">
    <source>
        <dbReference type="ARBA" id="ARBA00023125"/>
    </source>
</evidence>
<sequence length="430" mass="47372">MTAMDTLAAIGADAPEIPRFDDGMVNINELVRTLAEAIVNEIMDAQAEDACAEGNQRNGYRERRLLTSVGRITLRIPKLRRGTYFPEDLIERYSRVDRAVVAAVAEMVTSGVSTRKVEKVARALGVDRMSASQVSRICESLDAAVADLRGRPLGGARFPYLWIDATYLKCRDGGHVSSCAVVTAIGAADTGHRVLLGVDSADTEDYASWRAFLLSLRERGVAGVRCVTSDAHAGLRRAIEEVFPGAAWQRCVVHLERNVCALARNRRERALLGSVMRAVFAESDPALVRELYHLAVDEIGAVSAAAGALLEEAEADALAYLDFPPAHHRRLRTNNVQERMNREIKRRANVVQVFPSRKSLIRLLGAVLSEMDEDWAARRWFTEESISEVFEDRRRWRPGRPPAYEGTAAEHAARIIAVVMADGGAVRKAA</sequence>
<dbReference type="KEGG" id="ahat:ADCFC_02120"/>
<evidence type="ECO:0000313" key="13">
    <source>
        <dbReference type="EMBL" id="BCA89095.1"/>
    </source>
</evidence>
<evidence type="ECO:0000313" key="12">
    <source>
        <dbReference type="EMBL" id="BCA87979.1"/>
    </source>
</evidence>
<dbReference type="EMBL" id="AP022829">
    <property type="protein sequence ID" value="BCA89095.1"/>
    <property type="molecule type" value="Genomic_DNA"/>
</dbReference>
<evidence type="ECO:0000256" key="3">
    <source>
        <dbReference type="ARBA" id="ARBA00022578"/>
    </source>
</evidence>
<dbReference type="EMBL" id="AP022829">
    <property type="protein sequence ID" value="BCA89406.1"/>
    <property type="molecule type" value="Genomic_DNA"/>
</dbReference>
<comment type="function">
    <text evidence="1 6">Required for the transposition of the insertion element.</text>
</comment>
<dbReference type="PROSITE" id="PS01007">
    <property type="entry name" value="TRANSPOSASE_MUTATOR"/>
    <property type="match status" value="1"/>
</dbReference>
<evidence type="ECO:0000313" key="7">
    <source>
        <dbReference type="EMBL" id="BCA87579.1"/>
    </source>
</evidence>
<evidence type="ECO:0000256" key="6">
    <source>
        <dbReference type="RuleBase" id="RU365089"/>
    </source>
</evidence>
<name>A0A6F8SH87_9ACTN</name>
<dbReference type="KEGG" id="ahat:ADCFC_05200"/>
<dbReference type="RefSeq" id="WP_173111316.1">
    <property type="nucleotide sequence ID" value="NZ_AP022829.1"/>
</dbReference>
<gene>
    <name evidence="7" type="ORF">ADCFC_00780</name>
    <name evidence="8" type="ORF">ADCFC_00920</name>
    <name evidence="9" type="ORF">ADCFC_01080</name>
    <name evidence="10" type="ORF">ADCFC_02440</name>
    <name evidence="11" type="ORF">ADCFC_04000</name>
    <name evidence="12" type="ORF">ADCFC_04780</name>
    <name evidence="13" type="ORF">ADCFC_15920</name>
    <name evidence="14" type="ORF">ADCFC_19030</name>
</gene>
<dbReference type="InterPro" id="IPR001207">
    <property type="entry name" value="Transposase_mutator"/>
</dbReference>
<dbReference type="EMBL" id="AP022829">
    <property type="protein sequence ID" value="BCA87579.1"/>
    <property type="molecule type" value="Genomic_DNA"/>
</dbReference>
<evidence type="ECO:0000313" key="11">
    <source>
        <dbReference type="EMBL" id="BCA87901.1"/>
    </source>
</evidence>
<dbReference type="EMBL" id="AP022829">
    <property type="protein sequence ID" value="BCA87901.1"/>
    <property type="molecule type" value="Genomic_DNA"/>
</dbReference>
<dbReference type="Proteomes" id="UP000501727">
    <property type="component" value="Chromosome"/>
</dbReference>
<accession>A0A6F8SH87</accession>
<dbReference type="PANTHER" id="PTHR33217:SF7">
    <property type="entry name" value="TRANSPOSASE FOR INSERTION SEQUENCE ELEMENT IS1081"/>
    <property type="match status" value="1"/>
</dbReference>
<protein>
    <recommendedName>
        <fullName evidence="6">Mutator family transposase</fullName>
    </recommendedName>
</protein>
<evidence type="ECO:0000256" key="2">
    <source>
        <dbReference type="ARBA" id="ARBA00010961"/>
    </source>
</evidence>
<dbReference type="EMBL" id="AP022829">
    <property type="protein sequence ID" value="BCA87745.1"/>
    <property type="molecule type" value="Genomic_DNA"/>
</dbReference>
<evidence type="ECO:0000313" key="9">
    <source>
        <dbReference type="EMBL" id="BCA87609.1"/>
    </source>
</evidence>
<evidence type="ECO:0000313" key="10">
    <source>
        <dbReference type="EMBL" id="BCA87745.1"/>
    </source>
</evidence>
<evidence type="ECO:0000313" key="14">
    <source>
        <dbReference type="EMBL" id="BCA89406.1"/>
    </source>
</evidence>
<evidence type="ECO:0000256" key="1">
    <source>
        <dbReference type="ARBA" id="ARBA00002190"/>
    </source>
</evidence>
<comment type="similarity">
    <text evidence="2 6">Belongs to the transposase mutator family.</text>
</comment>
<reference evidence="7 15" key="1">
    <citation type="journal article" date="2020" name="Microbiol. Resour. Announc.">
        <title>Complete Genome Sequence of Adlercreutzia sp. Strain 8CFCBH1, a Potent Producer of Equol, Isolated from Healthy Japanese Feces.</title>
        <authorList>
            <person name="Ogata Y."/>
            <person name="Sakamoto M."/>
            <person name="Ohkuma M."/>
            <person name="Hattori M."/>
            <person name="Suda W."/>
        </authorList>
    </citation>
    <scope>NUCLEOTIDE SEQUENCE</scope>
    <source>
        <strain evidence="7 15">8CFCBH1</strain>
    </source>
</reference>
<dbReference type="EMBL" id="AP022829">
    <property type="protein sequence ID" value="BCA87593.1"/>
    <property type="molecule type" value="Genomic_DNA"/>
</dbReference>
<dbReference type="GO" id="GO:0003677">
    <property type="term" value="F:DNA binding"/>
    <property type="evidence" value="ECO:0007669"/>
    <property type="project" value="UniProtKB-UniRule"/>
</dbReference>
<dbReference type="KEGG" id="ahat:ADCFC_03640"/>
<keyword evidence="6" id="KW-0814">Transposable element</keyword>
<dbReference type="KEGG" id="ahat:ADCFC_17140"/>
<dbReference type="AlphaFoldDB" id="A0A6F8SH87"/>
<keyword evidence="3 6" id="KW-0815">Transposition</keyword>